<dbReference type="EMBL" id="VYZN01002096">
    <property type="protein sequence ID" value="KAE9521778.1"/>
    <property type="molecule type" value="Genomic_DNA"/>
</dbReference>
<gene>
    <name evidence="1" type="ORF">AGLY_017829</name>
</gene>
<accession>A0A6G0SUF3</accession>
<comment type="caution">
    <text evidence="1">The sequence shown here is derived from an EMBL/GenBank/DDBJ whole genome shotgun (WGS) entry which is preliminary data.</text>
</comment>
<evidence type="ECO:0000313" key="1">
    <source>
        <dbReference type="EMBL" id="KAE9521778.1"/>
    </source>
</evidence>
<dbReference type="AlphaFoldDB" id="A0A6G0SUF3"/>
<evidence type="ECO:0000313" key="2">
    <source>
        <dbReference type="Proteomes" id="UP000475862"/>
    </source>
</evidence>
<keyword evidence="2" id="KW-1185">Reference proteome</keyword>
<proteinExistence type="predicted"/>
<organism evidence="1 2">
    <name type="scientific">Aphis glycines</name>
    <name type="common">Soybean aphid</name>
    <dbReference type="NCBI Taxonomy" id="307491"/>
    <lineage>
        <taxon>Eukaryota</taxon>
        <taxon>Metazoa</taxon>
        <taxon>Ecdysozoa</taxon>
        <taxon>Arthropoda</taxon>
        <taxon>Hexapoda</taxon>
        <taxon>Insecta</taxon>
        <taxon>Pterygota</taxon>
        <taxon>Neoptera</taxon>
        <taxon>Paraneoptera</taxon>
        <taxon>Hemiptera</taxon>
        <taxon>Sternorrhyncha</taxon>
        <taxon>Aphidomorpha</taxon>
        <taxon>Aphidoidea</taxon>
        <taxon>Aphididae</taxon>
        <taxon>Aphidini</taxon>
        <taxon>Aphis</taxon>
        <taxon>Aphis</taxon>
    </lineage>
</organism>
<reference evidence="1 2" key="1">
    <citation type="submission" date="2019-08" db="EMBL/GenBank/DDBJ databases">
        <title>The genome of the soybean aphid Biotype 1, its phylome, world population structure and adaptation to the North American continent.</title>
        <authorList>
            <person name="Giordano R."/>
            <person name="Donthu R.K."/>
            <person name="Hernandez A.G."/>
            <person name="Wright C.L."/>
            <person name="Zimin A.V."/>
        </authorList>
    </citation>
    <scope>NUCLEOTIDE SEQUENCE [LARGE SCALE GENOMIC DNA]</scope>
    <source>
        <tissue evidence="1">Whole aphids</tissue>
    </source>
</reference>
<protein>
    <submittedName>
        <fullName evidence="1">Uncharacterized protein</fullName>
    </submittedName>
</protein>
<sequence length="175" mass="20685">MDVQYSLLVHKLIPKSLLKRYNSKMRLDNYIITTLFSENFNRFRAENGTVFGFKRGRTNHTIFPNLSTILFCFLIESTRKCCSQITLFVSKCLIFRASNHLSFRCGSFGVTNTDIEILFEVKEKHIINTNIFMISTSKLLANFRVFDRFLFFDHQKFLPTLQKKIRMKIENFRGL</sequence>
<dbReference type="Proteomes" id="UP000475862">
    <property type="component" value="Unassembled WGS sequence"/>
</dbReference>
<name>A0A6G0SUF3_APHGL</name>